<dbReference type="OrthoDB" id="7982727at2"/>
<gene>
    <name evidence="1" type="ORF">FDP25_13925</name>
</gene>
<organism evidence="1 2">
    <name type="scientific">Roseovarius bejariae</name>
    <dbReference type="NCBI Taxonomy" id="2576383"/>
    <lineage>
        <taxon>Bacteria</taxon>
        <taxon>Pseudomonadati</taxon>
        <taxon>Pseudomonadota</taxon>
        <taxon>Alphaproteobacteria</taxon>
        <taxon>Rhodobacterales</taxon>
        <taxon>Roseobacteraceae</taxon>
        <taxon>Roseovarius</taxon>
    </lineage>
</organism>
<dbReference type="AlphaFoldDB" id="A0A844CZL9"/>
<evidence type="ECO:0000313" key="1">
    <source>
        <dbReference type="EMBL" id="MRU16536.1"/>
    </source>
</evidence>
<protein>
    <recommendedName>
        <fullName evidence="3">TnsA endonuclease N terminal</fullName>
    </recommendedName>
</protein>
<dbReference type="EMBL" id="SZWE01000002">
    <property type="protein sequence ID" value="MRU16536.1"/>
    <property type="molecule type" value="Genomic_DNA"/>
</dbReference>
<comment type="caution">
    <text evidence="1">The sequence shown here is derived from an EMBL/GenBank/DDBJ whole genome shotgun (WGS) entry which is preliminary data.</text>
</comment>
<evidence type="ECO:0000313" key="2">
    <source>
        <dbReference type="Proteomes" id="UP000564704"/>
    </source>
</evidence>
<dbReference type="RefSeq" id="WP_154153563.1">
    <property type="nucleotide sequence ID" value="NZ_SZWE01000002.1"/>
</dbReference>
<dbReference type="Proteomes" id="UP000564704">
    <property type="component" value="Unassembled WGS sequence"/>
</dbReference>
<evidence type="ECO:0008006" key="3">
    <source>
        <dbReference type="Google" id="ProtNLM"/>
    </source>
</evidence>
<reference evidence="1 2" key="1">
    <citation type="submission" date="2019-05" db="EMBL/GenBank/DDBJ databases">
        <title>Roseovarius bejariae sp. nov., a moderately halophylic bacterium isolated from a saline soil in Rambla Salada (Murcia).</title>
        <authorList>
            <person name="Castro D.J."/>
            <person name="Gomez-Altuve A."/>
            <person name="Reina J.C."/>
            <person name="Rodriguez M."/>
            <person name="Sampedro I."/>
            <person name="Llamas I."/>
            <person name="Martinez-Checa F."/>
        </authorList>
    </citation>
    <scope>NUCLEOTIDE SEQUENCE [LARGE SCALE GENOMIC DNA]</scope>
    <source>
        <strain evidence="1 2">A21</strain>
    </source>
</reference>
<name>A0A844CZL9_9RHOB</name>
<sequence>MPNYSEGRVLPAQSRGDRDIANASTAHCTAFTVLGEHSGTRSQAESYTELCHQKIQGARSDVTDIQEQVLFTFGRQDEKRHFFDMVVTKASGERIAYTVKPEARLKSGRHVEDMRTIAWWVQEKGFAKSVRLLTEADIDRVVLHNANINSALRDTDPEAEQAARAVASGLRGAVPLNQLTQQVGLAARGYRALLRLVSAGELAPLHSEKVTHETLVEWKGERQ</sequence>
<keyword evidence="2" id="KW-1185">Reference proteome</keyword>
<accession>A0A844CZL9</accession>
<proteinExistence type="predicted"/>